<keyword evidence="2" id="KW-0255">Endonuclease</keyword>
<evidence type="ECO:0000313" key="3">
    <source>
        <dbReference type="Proteomes" id="UP000198541"/>
    </source>
</evidence>
<dbReference type="AlphaFoldDB" id="A0A1H0EEE4"/>
<keyword evidence="2" id="KW-0378">Hydrolase</keyword>
<feature type="domain" description="HNH nuclease" evidence="1">
    <location>
        <begin position="120"/>
        <end position="180"/>
    </location>
</feature>
<dbReference type="RefSeq" id="WP_176765855.1">
    <property type="nucleotide sequence ID" value="NZ_FNIM01000015.1"/>
</dbReference>
<dbReference type="InterPro" id="IPR029471">
    <property type="entry name" value="HNH_5"/>
</dbReference>
<dbReference type="Proteomes" id="UP000198541">
    <property type="component" value="Unassembled WGS sequence"/>
</dbReference>
<dbReference type="InterPro" id="IPR003615">
    <property type="entry name" value="HNH_nuc"/>
</dbReference>
<keyword evidence="3" id="KW-1185">Reference proteome</keyword>
<dbReference type="Pfam" id="PF14279">
    <property type="entry name" value="HNH_5"/>
    <property type="match status" value="1"/>
</dbReference>
<sequence>MTDDEARTYPPEAYADDGLLWWDHHDQKVVPGTKGAVPRMAAWLRWNVEPGQRFSTRELRDALGIDQEHFQRRQRELRDYGWRYLSAKEDPSLGEQCELIQYGWWPGQGPRPRRQAISAKVRRQVFERDGGRCVLCGRAAGEFYEDGARVVLTAGHVVANSHGGSADLDNLRTECRRCNESARADTGTAADPQAIVEAVRSLRRADQRELLDWIRRGQRTRSKLDHVHDQVRMSGPAAMKAVVEYLEELERREGGREAR</sequence>
<dbReference type="SMART" id="SM00507">
    <property type="entry name" value="HNHc"/>
    <property type="match status" value="1"/>
</dbReference>
<dbReference type="EMBL" id="FNIM01000015">
    <property type="protein sequence ID" value="SDN80688.1"/>
    <property type="molecule type" value="Genomic_DNA"/>
</dbReference>
<accession>A0A1H0EEE4</accession>
<proteinExistence type="predicted"/>
<keyword evidence="2" id="KW-0540">Nuclease</keyword>
<evidence type="ECO:0000313" key="2">
    <source>
        <dbReference type="EMBL" id="SDN80688.1"/>
    </source>
</evidence>
<organism evidence="2 3">
    <name type="scientific">Actinomyces ruminicola</name>
    <dbReference type="NCBI Taxonomy" id="332524"/>
    <lineage>
        <taxon>Bacteria</taxon>
        <taxon>Bacillati</taxon>
        <taxon>Actinomycetota</taxon>
        <taxon>Actinomycetes</taxon>
        <taxon>Actinomycetales</taxon>
        <taxon>Actinomycetaceae</taxon>
        <taxon>Actinomyces</taxon>
    </lineage>
</organism>
<dbReference type="GO" id="GO:0004519">
    <property type="term" value="F:endonuclease activity"/>
    <property type="evidence" value="ECO:0007669"/>
    <property type="project" value="UniProtKB-KW"/>
</dbReference>
<gene>
    <name evidence="2" type="ORF">SAMN05216355_11557</name>
</gene>
<dbReference type="Gene3D" id="1.10.30.50">
    <property type="match status" value="1"/>
</dbReference>
<name>A0A1H0EEE4_9ACTO</name>
<protein>
    <submittedName>
        <fullName evidence="2">HNH endonuclease</fullName>
    </submittedName>
</protein>
<dbReference type="CDD" id="cd00085">
    <property type="entry name" value="HNHc"/>
    <property type="match status" value="1"/>
</dbReference>
<evidence type="ECO:0000259" key="1">
    <source>
        <dbReference type="SMART" id="SM00507"/>
    </source>
</evidence>
<reference evidence="3" key="1">
    <citation type="submission" date="2016-10" db="EMBL/GenBank/DDBJ databases">
        <authorList>
            <person name="Varghese N."/>
            <person name="Submissions S."/>
        </authorList>
    </citation>
    <scope>NUCLEOTIDE SEQUENCE [LARGE SCALE GENOMIC DNA]</scope>
    <source>
        <strain evidence="3">DSM 27982</strain>
    </source>
</reference>